<dbReference type="Pfam" id="PF25597">
    <property type="entry name" value="SH3_retrovirus"/>
    <property type="match status" value="1"/>
</dbReference>
<organism evidence="9">
    <name type="scientific">Arabidopsis thaliana</name>
    <name type="common">Mouse-ear cress</name>
    <dbReference type="NCBI Taxonomy" id="3702"/>
    <lineage>
        <taxon>Eukaryota</taxon>
        <taxon>Viridiplantae</taxon>
        <taxon>Streptophyta</taxon>
        <taxon>Embryophyta</taxon>
        <taxon>Tracheophyta</taxon>
        <taxon>Spermatophyta</taxon>
        <taxon>Magnoliopsida</taxon>
        <taxon>eudicotyledons</taxon>
        <taxon>Gunneridae</taxon>
        <taxon>Pentapetalae</taxon>
        <taxon>rosids</taxon>
        <taxon>malvids</taxon>
        <taxon>Brassicales</taxon>
        <taxon>Brassicaceae</taxon>
        <taxon>Camelineae</taxon>
        <taxon>Arabidopsis</taxon>
    </lineage>
</organism>
<proteinExistence type="predicted"/>
<sequence length="1356" mass="153806">MATTTTRVEIKVFNGDRDFSLWKIRIQAQLGVLGLKDTLTDFSLTKTVPLTKSEAKQESGDGESSGTKEVPDPVKIEQSEQAKNIIINHISDVVLLKVNHYATTADLWATLNKKYMETSLPNRIYTQLKLYSFKMVSTMTIDQNVDEFLRIVAELGSLEIQVDEEVQAILILNSLPASHIQLKHTLKYGNKTLTVQDVTSSAKSLERELAEAVDLDKGQAAVLYTTERGRPLVRNNQKGGQGKGRSRSNSKTKVPCWYCKKEGHVKKDCYSRKKKMESEGQGEAGVITEKLVFSEALSVNEQMVKDLWILDSGCTSHMTSRRDWFISFQEKGNTTILLGDDHSVESQGQGTIRIDTHGGTIKILENVKYVPHLRRNLISTGTLDKLGYRHEGGEGKVRYFKNNKTALRGSLSNGLYVLDGSTVMSELCNAETDKVKTALWHSRLGHMSMNNLKVLAGKGLIDRKEINELEFCEHCVMGKSKKVSFNVGKHTSEDALSYVHADLWGSPNVTPSISGKQYFLSIIDDKTRKVWLYFLKSKDETFDKFCEWKSLVENQVNKKVKCLRTDNGLEFCNSRFDSYCKEHGIERHRTCTYTPQQNGVAERMNRTIMEKVRCLLNKSGVEEVFWAEAAATAAYLINRSPASAINHNVPEEMWLNRKPGYKHLRKFGSIAYVHQDQGKLKPRALKGFFLGYPAGTKGYKVWLLEEEKCVISRNVVFQESVVYRDLKVKEDDTDNLNQKETTSSEVEQNKFAEASGSGGVIQLQSDSEPITEGEQSSDSEEEVEYSEKTQETPKRTGLTTYKLARDRVRRNINPPTRFTEESSVTFALVVVENCIVQEPQSYQEAMESQDCEKWDMATHDEMDSLMKNGTWDLVDKPKDRKIIGCRWLFKLKSGIPGVEPTRFKARLVAKGYTQREGVDYQEIFAPVVKHVSIRILMSLVVDKDLELEQMDVKTTFLHGDLEEELYMEQPEGFVSDSSENKVCRLKKSLYGLKQSPRQWNKRFDRFMSSQQFIRSEHDACVYVKHVSEHDFIYLLLYVDDMLIAGASKAEINRVKEQLSTEFEMKDMGGASRILGIDIYRDRKGGVLKLSQEIYIRKVLDRFNMSGAKMTNAPVGAHFKLAAVREEDECVDTDVVPYSSAVGSIMYAMLGTRPDLAYAICLISRYMSKPGSMHWEAVKWVMRYLKGAQDLNLVFTKEKDFTVTGYCDSNYAADLDRRRSISGYVFTIGGNTVSWKASLQPVVAMSTTEAEYIALAEAAKEAMWIKGLLQDMGMQQDKVKIWCDSQSAICLSKNSVYHERTKHIDVRFNYIRDVVESGDVDVLKIHTSRNPVDALTKCIPVNKFKSALGVLKLMKWD</sequence>
<evidence type="ECO:0000256" key="6">
    <source>
        <dbReference type="SAM" id="MobiDB-lite"/>
    </source>
</evidence>
<reference key="1">
    <citation type="journal article" date="2000" name="Nature">
        <title>Sequence and analysis of chromosome 1 of the plant Arabidopsis thaliana.</title>
        <authorList>
            <person name="Theologis A."/>
            <person name="Ecker J.R."/>
            <person name="Palm C.J."/>
            <person name="Federspiel N.A."/>
            <person name="Kaul S."/>
            <person name="White O."/>
            <person name="Alonso J."/>
            <person name="Altafi H."/>
            <person name="Araujo R."/>
            <person name="Bowman C.L."/>
            <person name="Brooks S.Y."/>
            <person name="Buehler E."/>
            <person name="Chan A."/>
            <person name="Chao Q."/>
            <person name="Chen H."/>
            <person name="Cheuk R.F."/>
            <person name="Chin C.W."/>
            <person name="Chung M.K."/>
            <person name="Conn L."/>
            <person name="Conway A.B."/>
            <person name="Conway A.R."/>
            <person name="Creasy T.H."/>
            <person name="Dewar K."/>
            <person name="Dunn P."/>
            <person name="Etgu P."/>
            <person name="Feldblyum T.V."/>
            <person name="Feng J."/>
            <person name="Fong B."/>
            <person name="Fujii C.Y."/>
            <person name="Gill J.E."/>
            <person name="Goldsmith A.D."/>
            <person name="Haas B."/>
            <person name="Hansen N.F."/>
            <person name="Hughes B."/>
            <person name="Huizar L."/>
            <person name="Hunter J.L."/>
            <person name="Jenkins J."/>
            <person name="Johnson-Hopson C."/>
            <person name="Khan S."/>
            <person name="Khaykin E."/>
            <person name="Kim C.J."/>
            <person name="Koo H.L."/>
            <person name="Kremenetskaia I."/>
            <person name="Kurtz D.B."/>
            <person name="Kwan A."/>
            <person name="Lam B."/>
            <person name="Langin-Hooper S."/>
            <person name="Lee A."/>
            <person name="Lee J.M."/>
            <person name="Lenz C.A."/>
            <person name="Li J.H."/>
            <person name="Li Y."/>
            <person name="Lin X."/>
            <person name="Liu S.X."/>
            <person name="Liu Z.A."/>
            <person name="Luros J.S."/>
            <person name="Maiti R."/>
            <person name="Marziali A."/>
            <person name="Militscher J."/>
            <person name="Miranda M."/>
            <person name="Nguyen M."/>
            <person name="Nierman W.C."/>
            <person name="Osborne B.I."/>
            <person name="Pai G."/>
            <person name="Peterson J."/>
            <person name="Pham P.K."/>
            <person name="Rizzo M."/>
            <person name="Rooney T."/>
            <person name="Rowley D."/>
            <person name="Sakano H."/>
            <person name="Salzberg S.L."/>
            <person name="Schwartz J.R."/>
            <person name="Shinn P."/>
            <person name="Southwick A.M."/>
            <person name="Sun H."/>
            <person name="Tallon L.J."/>
            <person name="Tambunga G."/>
            <person name="Toriumi M.J."/>
            <person name="Town C.D."/>
            <person name="Utterback T."/>
            <person name="Van Aken S."/>
            <person name="Vaysberg M."/>
            <person name="Vysotskaia V.S."/>
            <person name="Walker M."/>
            <person name="Wu D."/>
            <person name="Yu G."/>
            <person name="Fraser C.M."/>
            <person name="Venter J.C."/>
            <person name="Davis R.W."/>
        </authorList>
    </citation>
    <scope>NUCLEOTIDE SEQUENCE [LARGE SCALE GENOMIC DNA]</scope>
    <source>
        <strain>cv. Columbia</strain>
    </source>
</reference>
<keyword evidence="4" id="KW-0378">Hydrolase</keyword>
<dbReference type="GO" id="GO:0015074">
    <property type="term" value="P:DNA integration"/>
    <property type="evidence" value="ECO:0007669"/>
    <property type="project" value="InterPro"/>
</dbReference>
<evidence type="ECO:0000313" key="9">
    <source>
        <dbReference type="EMBL" id="AAF19226.1"/>
    </source>
</evidence>
<dbReference type="InterPro" id="IPR025724">
    <property type="entry name" value="GAG-pre-integrase_dom"/>
</dbReference>
<dbReference type="InterPro" id="IPR001878">
    <property type="entry name" value="Znf_CCHC"/>
</dbReference>
<dbReference type="PROSITE" id="PS50994">
    <property type="entry name" value="INTEGRASE"/>
    <property type="match status" value="1"/>
</dbReference>
<evidence type="ECO:0000259" key="7">
    <source>
        <dbReference type="PROSITE" id="PS50158"/>
    </source>
</evidence>
<dbReference type="Pfam" id="PF00665">
    <property type="entry name" value="rve"/>
    <property type="match status" value="1"/>
</dbReference>
<dbReference type="Gene3D" id="4.10.60.10">
    <property type="entry name" value="Zinc finger, CCHC-type"/>
    <property type="match status" value="1"/>
</dbReference>
<gene>
    <name evidence="9" type="primary">F28L22.3</name>
</gene>
<dbReference type="GO" id="GO:0006508">
    <property type="term" value="P:proteolysis"/>
    <property type="evidence" value="ECO:0007669"/>
    <property type="project" value="UniProtKB-KW"/>
</dbReference>
<dbReference type="InterPro" id="IPR039537">
    <property type="entry name" value="Retrotran_Ty1/copia-like"/>
</dbReference>
<dbReference type="PANTHER" id="PTHR42648">
    <property type="entry name" value="TRANSPOSASE, PUTATIVE-RELATED"/>
    <property type="match status" value="1"/>
</dbReference>
<evidence type="ECO:0000256" key="2">
    <source>
        <dbReference type="ARBA" id="ARBA00022723"/>
    </source>
</evidence>
<dbReference type="PIR" id="C53226">
    <property type="entry name" value="C53226"/>
</dbReference>
<dbReference type="InterPro" id="IPR054722">
    <property type="entry name" value="PolX-like_BBD"/>
</dbReference>
<feature type="region of interest" description="Disordered" evidence="6">
    <location>
        <begin position="757"/>
        <end position="800"/>
    </location>
</feature>
<dbReference type="PANTHER" id="PTHR42648:SF28">
    <property type="entry name" value="TRANSPOSON-ENCODED PROTEIN WITH RIBONUCLEASE H-LIKE AND RETROVIRUS ZINC FINGER-LIKE DOMAINS"/>
    <property type="match status" value="1"/>
</dbReference>
<feature type="region of interest" description="Disordered" evidence="6">
    <location>
        <begin position="232"/>
        <end position="251"/>
    </location>
</feature>
<dbReference type="SUPFAM" id="SSF53098">
    <property type="entry name" value="Ribonuclease H-like"/>
    <property type="match status" value="1"/>
</dbReference>
<dbReference type="MEROPS" id="A11.002"/>
<dbReference type="ExpressionAtlas" id="Q9SHR5">
    <property type="expression patterns" value="baseline and differential"/>
</dbReference>
<dbReference type="SMART" id="SM00343">
    <property type="entry name" value="ZnF_C2HC"/>
    <property type="match status" value="1"/>
</dbReference>
<evidence type="ECO:0000256" key="5">
    <source>
        <dbReference type="PROSITE-ProRule" id="PRU00047"/>
    </source>
</evidence>
<dbReference type="InterPro" id="IPR013103">
    <property type="entry name" value="RVT_2"/>
</dbReference>
<dbReference type="PIR" id="E86490">
    <property type="entry name" value="E86490"/>
</dbReference>
<evidence type="ECO:0000256" key="1">
    <source>
        <dbReference type="ARBA" id="ARBA00022670"/>
    </source>
</evidence>
<feature type="compositionally biased region" description="Basic and acidic residues" evidence="6">
    <location>
        <begin position="785"/>
        <end position="794"/>
    </location>
</feature>
<feature type="domain" description="CCHC-type" evidence="7">
    <location>
        <begin position="256"/>
        <end position="269"/>
    </location>
</feature>
<feature type="domain" description="Integrase catalytic" evidence="8">
    <location>
        <begin position="489"/>
        <end position="658"/>
    </location>
</feature>
<dbReference type="SUPFAM" id="SSF57756">
    <property type="entry name" value="Retrovirus zinc finger-like domains"/>
    <property type="match status" value="1"/>
</dbReference>
<dbReference type="InterPro" id="IPR043502">
    <property type="entry name" value="DNA/RNA_pol_sf"/>
</dbReference>
<dbReference type="GO" id="GO:0004190">
    <property type="term" value="F:aspartic-type endopeptidase activity"/>
    <property type="evidence" value="ECO:0007669"/>
    <property type="project" value="UniProtKB-KW"/>
</dbReference>
<dbReference type="Gene3D" id="3.30.420.10">
    <property type="entry name" value="Ribonuclease H-like superfamily/Ribonuclease H"/>
    <property type="match status" value="1"/>
</dbReference>
<protein>
    <submittedName>
        <fullName evidence="9">F28L22.3 protein</fullName>
    </submittedName>
</protein>
<dbReference type="EMBL" id="AC007505">
    <property type="protein sequence ID" value="AAF19226.1"/>
    <property type="molecule type" value="Genomic_DNA"/>
</dbReference>
<feature type="compositionally biased region" description="Acidic residues" evidence="6">
    <location>
        <begin position="769"/>
        <end position="784"/>
    </location>
</feature>
<dbReference type="CDD" id="cd09272">
    <property type="entry name" value="RNase_HI_RT_Ty1"/>
    <property type="match status" value="1"/>
</dbReference>
<feature type="compositionally biased region" description="Polar residues" evidence="6">
    <location>
        <begin position="735"/>
        <end position="746"/>
    </location>
</feature>
<keyword evidence="2" id="KW-0479">Metal-binding</keyword>
<feature type="region of interest" description="Disordered" evidence="6">
    <location>
        <begin position="53"/>
        <end position="73"/>
    </location>
</feature>
<evidence type="ECO:0000256" key="3">
    <source>
        <dbReference type="ARBA" id="ARBA00022750"/>
    </source>
</evidence>
<reference evidence="9" key="2">
    <citation type="submission" date="2000-02" db="EMBL/GenBank/DDBJ databases">
        <authorList>
            <person name="Federspiel N.A."/>
            <person name="Palm C.J."/>
            <person name="Conway A.B."/>
            <person name="Conn L."/>
            <person name="Hansen N.F."/>
            <person name="Altafi H."/>
            <person name="Nguyen M."/>
            <person name="Lam B."/>
            <person name="Southwick A."/>
            <person name="Bei Q."/>
            <person name="Buehler E."/>
            <person name="Chin C."/>
            <person name="Chiou J."/>
            <person name="Choi E."/>
            <person name="Dunn P."/>
            <person name="Gonzalez A."/>
            <person name="Howng B."/>
            <person name="Kim C."/>
            <person name="Koo T."/>
            <person name="Lee J.M."/>
            <person name="Lenz C."/>
            <person name="Li J."/>
            <person name="Liu A."/>
            <person name="Liu K."/>
            <person name="Liu S."/>
            <person name="Mukharsky N."/>
            <person name="Pham P."/>
            <person name="Sakano H."/>
            <person name="Schwartz J."/>
            <person name="Shinn P."/>
            <person name="Thaveri A."/>
            <person name="Toriumi M."/>
            <person name="Vaysberg M."/>
            <person name="Walker M."/>
            <person name="Yu G."/>
            <person name="Ecker J."/>
            <person name="Theologis A."/>
            <person name="Davis R.W."/>
        </authorList>
    </citation>
    <scope>NUCLEOTIDE SEQUENCE</scope>
</reference>
<evidence type="ECO:0000259" key="8">
    <source>
        <dbReference type="PROSITE" id="PS50994"/>
    </source>
</evidence>
<dbReference type="Pfam" id="PF22936">
    <property type="entry name" value="Pol_BBD"/>
    <property type="match status" value="1"/>
</dbReference>
<keyword evidence="3" id="KW-0064">Aspartyl protease</keyword>
<dbReference type="InterPro" id="IPR012337">
    <property type="entry name" value="RNaseH-like_sf"/>
</dbReference>
<dbReference type="Pfam" id="PF14223">
    <property type="entry name" value="Retrotran_gag_2"/>
    <property type="match status" value="1"/>
</dbReference>
<dbReference type="InterPro" id="IPR057670">
    <property type="entry name" value="SH3_retrovirus"/>
</dbReference>
<name>Q9SHR5_ARATH</name>
<dbReference type="PROSITE" id="PS50158">
    <property type="entry name" value="ZF_CCHC"/>
    <property type="match status" value="1"/>
</dbReference>
<dbReference type="SUPFAM" id="SSF56672">
    <property type="entry name" value="DNA/RNA polymerases"/>
    <property type="match status" value="1"/>
</dbReference>
<keyword evidence="5" id="KW-0863">Zinc-finger</keyword>
<dbReference type="InterPro" id="IPR036397">
    <property type="entry name" value="RNaseH_sf"/>
</dbReference>
<feature type="region of interest" description="Disordered" evidence="6">
    <location>
        <begin position="732"/>
        <end position="751"/>
    </location>
</feature>
<dbReference type="Pfam" id="PF13976">
    <property type="entry name" value="gag_pre-integrs"/>
    <property type="match status" value="1"/>
</dbReference>
<keyword evidence="5" id="KW-0862">Zinc</keyword>
<keyword evidence="1" id="KW-0645">Protease</keyword>
<evidence type="ECO:0000256" key="4">
    <source>
        <dbReference type="ARBA" id="ARBA00022801"/>
    </source>
</evidence>
<dbReference type="InterPro" id="IPR001584">
    <property type="entry name" value="Integrase_cat-core"/>
</dbReference>
<accession>Q9SHR5</accession>
<dbReference type="GO" id="GO:0008270">
    <property type="term" value="F:zinc ion binding"/>
    <property type="evidence" value="ECO:0007669"/>
    <property type="project" value="UniProtKB-KW"/>
</dbReference>
<dbReference type="InterPro" id="IPR036875">
    <property type="entry name" value="Znf_CCHC_sf"/>
</dbReference>
<dbReference type="GO" id="GO:0003676">
    <property type="term" value="F:nucleic acid binding"/>
    <property type="evidence" value="ECO:0007669"/>
    <property type="project" value="InterPro"/>
</dbReference>
<dbReference type="Pfam" id="PF07727">
    <property type="entry name" value="RVT_2"/>
    <property type="match status" value="1"/>
</dbReference>